<organism evidence="3 4">
    <name type="scientific">Apiospora rasikravindrae</name>
    <dbReference type="NCBI Taxonomy" id="990691"/>
    <lineage>
        <taxon>Eukaryota</taxon>
        <taxon>Fungi</taxon>
        <taxon>Dikarya</taxon>
        <taxon>Ascomycota</taxon>
        <taxon>Pezizomycotina</taxon>
        <taxon>Sordariomycetes</taxon>
        <taxon>Xylariomycetidae</taxon>
        <taxon>Amphisphaeriales</taxon>
        <taxon>Apiosporaceae</taxon>
        <taxon>Apiospora</taxon>
    </lineage>
</organism>
<sequence length="358" mass="38401">MHRGPPPTAGVKPQLSFSNIVHPLPVIEEDSASHDDDETPKVPEKSPRRVSPLAAAASTRARASTPRETAASPTPSSSTANPECIAPKRGGWYRVALMAALAICAVVALTVGLTIGLRQKNNSSPATPNNQEGEQPPVLFPAGSYAFTTALYNITTDCTTNKSTFRCYPFHTYSQSKSKSDAAATYFWTIAPVNSWAFQISAAPNPFVPQFANLSLTQLDANQFSERLMFSFSMHGAAVVPTTALGDINNHDDDRAATCYYNDTRVTGTIWTRRPAEFPANLTTPVSNGGGREGAGGKGKPMTSSTTFDPWPYAVRVVQSTRDPPDCRDADGNRVGGDFGRPLDRAGECSCSYANFDL</sequence>
<name>A0ABR1TAE5_9PEZI</name>
<evidence type="ECO:0000313" key="4">
    <source>
        <dbReference type="Proteomes" id="UP001444661"/>
    </source>
</evidence>
<keyword evidence="2" id="KW-0472">Membrane</keyword>
<gene>
    <name evidence="3" type="ORF">PG993_006019</name>
</gene>
<accession>A0ABR1TAE5</accession>
<keyword evidence="4" id="KW-1185">Reference proteome</keyword>
<feature type="compositionally biased region" description="Basic and acidic residues" evidence="1">
    <location>
        <begin position="31"/>
        <end position="47"/>
    </location>
</feature>
<evidence type="ECO:0000256" key="1">
    <source>
        <dbReference type="SAM" id="MobiDB-lite"/>
    </source>
</evidence>
<feature type="region of interest" description="Disordered" evidence="1">
    <location>
        <begin position="22"/>
        <end position="83"/>
    </location>
</feature>
<feature type="compositionally biased region" description="Gly residues" evidence="1">
    <location>
        <begin position="288"/>
        <end position="299"/>
    </location>
</feature>
<comment type="caution">
    <text evidence="3">The sequence shown here is derived from an EMBL/GenBank/DDBJ whole genome shotgun (WGS) entry which is preliminary data.</text>
</comment>
<dbReference type="Proteomes" id="UP001444661">
    <property type="component" value="Unassembled WGS sequence"/>
</dbReference>
<protein>
    <recommendedName>
        <fullName evidence="5">Tat pathway signal sequence</fullName>
    </recommendedName>
</protein>
<feature type="transmembrane region" description="Helical" evidence="2">
    <location>
        <begin position="95"/>
        <end position="117"/>
    </location>
</feature>
<evidence type="ECO:0000313" key="3">
    <source>
        <dbReference type="EMBL" id="KAK8043589.1"/>
    </source>
</evidence>
<keyword evidence="2" id="KW-1133">Transmembrane helix</keyword>
<keyword evidence="2" id="KW-0812">Transmembrane</keyword>
<feature type="compositionally biased region" description="Low complexity" evidence="1">
    <location>
        <begin position="54"/>
        <end position="82"/>
    </location>
</feature>
<proteinExistence type="predicted"/>
<evidence type="ECO:0008006" key="5">
    <source>
        <dbReference type="Google" id="ProtNLM"/>
    </source>
</evidence>
<evidence type="ECO:0000256" key="2">
    <source>
        <dbReference type="SAM" id="Phobius"/>
    </source>
</evidence>
<feature type="region of interest" description="Disordered" evidence="1">
    <location>
        <begin position="281"/>
        <end position="306"/>
    </location>
</feature>
<dbReference type="EMBL" id="JAQQWK010000004">
    <property type="protein sequence ID" value="KAK8043589.1"/>
    <property type="molecule type" value="Genomic_DNA"/>
</dbReference>
<reference evidence="3 4" key="1">
    <citation type="submission" date="2023-01" db="EMBL/GenBank/DDBJ databases">
        <title>Analysis of 21 Apiospora genomes using comparative genomics revels a genus with tremendous synthesis potential of carbohydrate active enzymes and secondary metabolites.</title>
        <authorList>
            <person name="Sorensen T."/>
        </authorList>
    </citation>
    <scope>NUCLEOTIDE SEQUENCE [LARGE SCALE GENOMIC DNA]</scope>
    <source>
        <strain evidence="3 4">CBS 33761</strain>
    </source>
</reference>